<feature type="transmembrane region" description="Helical" evidence="8">
    <location>
        <begin position="253"/>
        <end position="273"/>
    </location>
</feature>
<feature type="compositionally biased region" description="Basic and acidic residues" evidence="7">
    <location>
        <begin position="23"/>
        <end position="38"/>
    </location>
</feature>
<dbReference type="PIRSF" id="PIRSF006060">
    <property type="entry name" value="AA_transporter"/>
    <property type="match status" value="1"/>
</dbReference>
<dbReference type="Gene3D" id="1.20.1740.10">
    <property type="entry name" value="Amino acid/polyamine transporter I"/>
    <property type="match status" value="1"/>
</dbReference>
<dbReference type="GO" id="GO:0015171">
    <property type="term" value="F:amino acid transmembrane transporter activity"/>
    <property type="evidence" value="ECO:0007669"/>
    <property type="project" value="TreeGrafter"/>
</dbReference>
<dbReference type="FunFam" id="1.20.1740.10:FF:000006">
    <property type="entry name" value="General amino acid permease"/>
    <property type="match status" value="1"/>
</dbReference>
<feature type="transmembrane region" description="Helical" evidence="8">
    <location>
        <begin position="350"/>
        <end position="370"/>
    </location>
</feature>
<dbReference type="OrthoDB" id="10062876at2759"/>
<dbReference type="Pfam" id="PF00324">
    <property type="entry name" value="AA_permease"/>
    <property type="match status" value="1"/>
</dbReference>
<feature type="transmembrane region" description="Helical" evidence="8">
    <location>
        <begin position="206"/>
        <end position="223"/>
    </location>
</feature>
<keyword evidence="2" id="KW-0813">Transport</keyword>
<feature type="region of interest" description="Disordered" evidence="7">
    <location>
        <begin position="19"/>
        <end position="40"/>
    </location>
</feature>
<feature type="transmembrane region" description="Helical" evidence="8">
    <location>
        <begin position="89"/>
        <end position="109"/>
    </location>
</feature>
<evidence type="ECO:0000313" key="11">
    <source>
        <dbReference type="Proteomes" id="UP000326924"/>
    </source>
</evidence>
<evidence type="ECO:0000256" key="7">
    <source>
        <dbReference type="SAM" id="MobiDB-lite"/>
    </source>
</evidence>
<organism evidence="10 11">
    <name type="scientific">Sphaerosporella brunnea</name>
    <dbReference type="NCBI Taxonomy" id="1250544"/>
    <lineage>
        <taxon>Eukaryota</taxon>
        <taxon>Fungi</taxon>
        <taxon>Dikarya</taxon>
        <taxon>Ascomycota</taxon>
        <taxon>Pezizomycotina</taxon>
        <taxon>Pezizomycetes</taxon>
        <taxon>Pezizales</taxon>
        <taxon>Pyronemataceae</taxon>
        <taxon>Sphaerosporella</taxon>
    </lineage>
</organism>
<reference evidence="10 11" key="1">
    <citation type="submission" date="2019-09" db="EMBL/GenBank/DDBJ databases">
        <title>Draft genome of the ectomycorrhizal ascomycete Sphaerosporella brunnea.</title>
        <authorList>
            <consortium name="DOE Joint Genome Institute"/>
            <person name="Benucci G.M."/>
            <person name="Marozzi G."/>
            <person name="Antonielli L."/>
            <person name="Sanchez S."/>
            <person name="Marco P."/>
            <person name="Wang X."/>
            <person name="Falini L.B."/>
            <person name="Barry K."/>
            <person name="Haridas S."/>
            <person name="Lipzen A."/>
            <person name="Labutti K."/>
            <person name="Grigoriev I.V."/>
            <person name="Murat C."/>
            <person name="Martin F."/>
            <person name="Albertini E."/>
            <person name="Donnini D."/>
            <person name="Bonito G."/>
        </authorList>
    </citation>
    <scope>NUCLEOTIDE SEQUENCE [LARGE SCALE GENOMIC DNA]</scope>
    <source>
        <strain evidence="10 11">Sb_GMNB300</strain>
    </source>
</reference>
<evidence type="ECO:0000256" key="8">
    <source>
        <dbReference type="SAM" id="Phobius"/>
    </source>
</evidence>
<feature type="transmembrane region" description="Helical" evidence="8">
    <location>
        <begin position="172"/>
        <end position="194"/>
    </location>
</feature>
<evidence type="ECO:0000256" key="2">
    <source>
        <dbReference type="ARBA" id="ARBA00022448"/>
    </source>
</evidence>
<dbReference type="FunCoup" id="A0A5J5EMU2">
    <property type="interactions" value="134"/>
</dbReference>
<feature type="transmembrane region" description="Helical" evidence="8">
    <location>
        <begin position="294"/>
        <end position="315"/>
    </location>
</feature>
<evidence type="ECO:0000256" key="6">
    <source>
        <dbReference type="ARBA" id="ARBA00023136"/>
    </source>
</evidence>
<evidence type="ECO:0000256" key="3">
    <source>
        <dbReference type="ARBA" id="ARBA00022692"/>
    </source>
</evidence>
<comment type="subcellular location">
    <subcellularLocation>
        <location evidence="1">Membrane</location>
        <topology evidence="1">Multi-pass membrane protein</topology>
    </subcellularLocation>
</comment>
<comment type="caution">
    <text evidence="10">The sequence shown here is derived from an EMBL/GenBank/DDBJ whole genome shotgun (WGS) entry which is preliminary data.</text>
</comment>
<dbReference type="EMBL" id="VXIS01000186">
    <property type="protein sequence ID" value="KAA8898359.1"/>
    <property type="molecule type" value="Genomic_DNA"/>
</dbReference>
<dbReference type="PANTHER" id="PTHR43341:SF15">
    <property type="entry name" value="GENERAL AMINO ACID PERMEASE AGP2"/>
    <property type="match status" value="1"/>
</dbReference>
<keyword evidence="11" id="KW-1185">Reference proteome</keyword>
<evidence type="ECO:0000256" key="1">
    <source>
        <dbReference type="ARBA" id="ARBA00004141"/>
    </source>
</evidence>
<proteinExistence type="predicted"/>
<dbReference type="GO" id="GO:0016020">
    <property type="term" value="C:membrane"/>
    <property type="evidence" value="ECO:0007669"/>
    <property type="project" value="UniProtKB-SubCell"/>
</dbReference>
<dbReference type="Proteomes" id="UP000326924">
    <property type="component" value="Unassembled WGS sequence"/>
</dbReference>
<dbReference type="AlphaFoldDB" id="A0A5J5EMU2"/>
<dbReference type="InParanoid" id="A0A5J5EMU2"/>
<feature type="transmembrane region" description="Helical" evidence="8">
    <location>
        <begin position="64"/>
        <end position="83"/>
    </location>
</feature>
<name>A0A5J5EMU2_9PEZI</name>
<feature type="transmembrane region" description="Helical" evidence="8">
    <location>
        <begin position="129"/>
        <end position="152"/>
    </location>
</feature>
<gene>
    <name evidence="10" type="ORF">FN846DRAFT_210776</name>
</gene>
<evidence type="ECO:0000256" key="5">
    <source>
        <dbReference type="ARBA" id="ARBA00022989"/>
    </source>
</evidence>
<feature type="transmembrane region" description="Helical" evidence="8">
    <location>
        <begin position="396"/>
        <end position="416"/>
    </location>
</feature>
<keyword evidence="6 8" id="KW-0472">Membrane</keyword>
<evidence type="ECO:0000313" key="10">
    <source>
        <dbReference type="EMBL" id="KAA8898359.1"/>
    </source>
</evidence>
<keyword evidence="4" id="KW-0029">Amino-acid transport</keyword>
<feature type="transmembrane region" description="Helical" evidence="8">
    <location>
        <begin position="468"/>
        <end position="489"/>
    </location>
</feature>
<feature type="domain" description="Amino acid permease/ SLC12A" evidence="9">
    <location>
        <begin position="61"/>
        <end position="527"/>
    </location>
</feature>
<evidence type="ECO:0000259" key="9">
    <source>
        <dbReference type="Pfam" id="PF00324"/>
    </source>
</evidence>
<keyword evidence="3 8" id="KW-0812">Transmembrane</keyword>
<feature type="transmembrane region" description="Helical" evidence="8">
    <location>
        <begin position="501"/>
        <end position="522"/>
    </location>
</feature>
<protein>
    <submittedName>
        <fullName evidence="10">Amino acid permease/ SLC12A domain-containing protein</fullName>
    </submittedName>
</protein>
<evidence type="ECO:0000256" key="4">
    <source>
        <dbReference type="ARBA" id="ARBA00022970"/>
    </source>
</evidence>
<accession>A0A5J5EMU2</accession>
<dbReference type="PANTHER" id="PTHR43341">
    <property type="entry name" value="AMINO ACID PERMEASE"/>
    <property type="match status" value="1"/>
</dbReference>
<feature type="transmembrane region" description="Helical" evidence="8">
    <location>
        <begin position="422"/>
        <end position="448"/>
    </location>
</feature>
<keyword evidence="5 8" id="KW-1133">Transmembrane helix</keyword>
<dbReference type="InterPro" id="IPR050524">
    <property type="entry name" value="APC_YAT"/>
</dbReference>
<dbReference type="InterPro" id="IPR004841">
    <property type="entry name" value="AA-permease/SLC12A_dom"/>
</dbReference>
<sequence>MASASGVASPYQENANAFAARGGVEKKEEDVSKDHEFGDLEGDFDAGSSYDTTKRKLKPRHIQLMGIGGTIGTALFVQIGRALMKGGPASLFLAFTFWCTVILAVNNAISEMVTFMPITSPFVRFAARFVDESFGVAAGWNFFIFEAALVPFEIVACTQILDFWGASETVPTGAIIAICIFLYAAINSTVVKYYGESEFWLALGKMLLIIGLLCFTFITMVGGNPKHDAYGFRYWKNPGAFAEHYETGGLGKFMGLVACLIQASFTIAGPDYVAISAGEAEDPRRVMPAAFKAVTYRLAAFFVLGSLAIGVVVPYNDPEMVAAFGEGKPGAAASPYVLAMTRLGISGLPHLVNALVLTAAFSAGNSYVYCSSRCLYGLALDGHAPKFFTRCTKHGIPIYAVLVSLGFGLLSFLQLSNSASVVLSWFISLVTASQLINFSVMSISYLCFRRALAAQGIARDSLPHTTYWQPYTTYFALLCTGTMCIVGGYEVFLPGNWNVPTFLFSYTMIAVFPAISIGWKIVKRTEMPAPEDIDLFTEERAIIDAYEKKLCAF</sequence>